<evidence type="ECO:0000313" key="2">
    <source>
        <dbReference type="Proteomes" id="UP000078492"/>
    </source>
</evidence>
<dbReference type="EMBL" id="KQ979824">
    <property type="protein sequence ID" value="KYN18912.1"/>
    <property type="molecule type" value="Genomic_DNA"/>
</dbReference>
<keyword evidence="2" id="KW-1185">Reference proteome</keyword>
<accession>A0A195E1V3</accession>
<proteinExistence type="predicted"/>
<reference evidence="1 2" key="1">
    <citation type="submission" date="2015-09" db="EMBL/GenBank/DDBJ databases">
        <title>Trachymyrmex cornetzi WGS genome.</title>
        <authorList>
            <person name="Nygaard S."/>
            <person name="Hu H."/>
            <person name="Boomsma J."/>
            <person name="Zhang G."/>
        </authorList>
    </citation>
    <scope>NUCLEOTIDE SEQUENCE [LARGE SCALE GENOMIC DNA]</scope>
    <source>
        <strain evidence="1">Tcor2-1</strain>
        <tissue evidence="1">Whole body</tissue>
    </source>
</reference>
<name>A0A195E1V3_9HYME</name>
<gene>
    <name evidence="1" type="ORF">ALC57_08755</name>
</gene>
<dbReference type="AlphaFoldDB" id="A0A195E1V3"/>
<protein>
    <submittedName>
        <fullName evidence="1">Uncharacterized protein</fullName>
    </submittedName>
</protein>
<sequence>MAPGHPRIQRRRHDERRSARLIEVNLSSINSCLNINLTWEADSFKDRKQLQIARGIAAHGARQTEVSENKPRAVVPLQPRNKAEEITNATPARLLPRKTGTRIKMRTSLGDANGRFYCHDNQNAFRKSDACFLNCEFCNFLGHIFTKR</sequence>
<evidence type="ECO:0000313" key="1">
    <source>
        <dbReference type="EMBL" id="KYN18912.1"/>
    </source>
</evidence>
<dbReference type="Proteomes" id="UP000078492">
    <property type="component" value="Unassembled WGS sequence"/>
</dbReference>
<organism evidence="1 2">
    <name type="scientific">Trachymyrmex cornetzi</name>
    <dbReference type="NCBI Taxonomy" id="471704"/>
    <lineage>
        <taxon>Eukaryota</taxon>
        <taxon>Metazoa</taxon>
        <taxon>Ecdysozoa</taxon>
        <taxon>Arthropoda</taxon>
        <taxon>Hexapoda</taxon>
        <taxon>Insecta</taxon>
        <taxon>Pterygota</taxon>
        <taxon>Neoptera</taxon>
        <taxon>Endopterygota</taxon>
        <taxon>Hymenoptera</taxon>
        <taxon>Apocrita</taxon>
        <taxon>Aculeata</taxon>
        <taxon>Formicoidea</taxon>
        <taxon>Formicidae</taxon>
        <taxon>Myrmicinae</taxon>
        <taxon>Trachymyrmex</taxon>
    </lineage>
</organism>